<dbReference type="GO" id="GO:0019679">
    <property type="term" value="P:propionate metabolic process, methylcitrate cycle"/>
    <property type="evidence" value="ECO:0007669"/>
    <property type="project" value="InterPro"/>
</dbReference>
<evidence type="ECO:0000259" key="5">
    <source>
        <dbReference type="Pfam" id="PF19305"/>
    </source>
</evidence>
<comment type="similarity">
    <text evidence="1">Belongs to the PrpD family.</text>
</comment>
<dbReference type="GO" id="GO:0047547">
    <property type="term" value="F:2-methylcitrate dehydratase activity"/>
    <property type="evidence" value="ECO:0007669"/>
    <property type="project" value="InterPro"/>
</dbReference>
<dbReference type="InterPro" id="IPR045337">
    <property type="entry name" value="MmgE_PrpD_C"/>
</dbReference>
<protein>
    <submittedName>
        <fullName evidence="6">Unannotated protein</fullName>
    </submittedName>
</protein>
<dbReference type="InterPro" id="IPR042188">
    <property type="entry name" value="MmgE/PrpD_sf_2"/>
</dbReference>
<proteinExistence type="inferred from homology"/>
<evidence type="ECO:0000256" key="1">
    <source>
        <dbReference type="ARBA" id="ARBA00006174"/>
    </source>
</evidence>
<keyword evidence="2" id="KW-0816">Tricarboxylic acid cycle</keyword>
<dbReference type="EMBL" id="CAFABF010000055">
    <property type="protein sequence ID" value="CAB4830804.1"/>
    <property type="molecule type" value="Genomic_DNA"/>
</dbReference>
<sequence>MSSAISKSDQPFDQEIVDIVDYVLNFTVESPLAYETAWNCLLDTIGCGLEALEYPACTKLLGPLVEGITFNNGVRVPGTNYELDPVQGAFNIGTAIRWLDFNDTWLAAEWGHPSDNLGAILATADWLTRTGVMSFTVKDVLTAMIKAHEIQGCLALENSFNKVGLDHVVLVKVASTAVVSQMMGLTREETLNAVSLAWVDGQSLRTYRHFPNAGSRKSWAAGDATSRAVRLALIAKAGEMGYPSALSAKTWGFYDVSFKGQTFKFQRPYGSYVMENILFKISFPAEFHSQTAVEAAMTLQSKMLDAGKSSDDIKKVTIRTHEACIRIIDKKGPLNNPADRDHCIQYMVAVPLIYGRLTARDYEDDIAADPRIDALREKIICTEDSSYTADYHDPSKRSIANAITIEFNDGSTSGEEAVEYPIGHARRRNEGIPLLVKKFRTNLARIFDAPTQDAICAVALDYTTLSDTPVDKFMNLLVKK</sequence>
<dbReference type="NCBIfam" id="TIGR02330">
    <property type="entry name" value="prpD"/>
    <property type="match status" value="1"/>
</dbReference>
<dbReference type="SUPFAM" id="SSF103378">
    <property type="entry name" value="2-methylcitrate dehydratase PrpD"/>
    <property type="match status" value="1"/>
</dbReference>
<gene>
    <name evidence="6" type="ORF">UFOPK2359_00881</name>
    <name evidence="7" type="ORF">UFOPK3167_00992</name>
</gene>
<evidence type="ECO:0000313" key="7">
    <source>
        <dbReference type="EMBL" id="CAB4830804.1"/>
    </source>
</evidence>
<dbReference type="InterPro" id="IPR012705">
    <property type="entry name" value="2Me_IsoCit_deHydtase_PrpD"/>
</dbReference>
<dbReference type="NCBIfam" id="NF006943">
    <property type="entry name" value="PRK09425.1"/>
    <property type="match status" value="1"/>
</dbReference>
<organism evidence="6">
    <name type="scientific">freshwater metagenome</name>
    <dbReference type="NCBI Taxonomy" id="449393"/>
    <lineage>
        <taxon>unclassified sequences</taxon>
        <taxon>metagenomes</taxon>
        <taxon>ecological metagenomes</taxon>
    </lineage>
</organism>
<dbReference type="AlphaFoldDB" id="A0A6J6NGM8"/>
<dbReference type="InterPro" id="IPR045336">
    <property type="entry name" value="MmgE_PrpD_N"/>
</dbReference>
<dbReference type="GO" id="GO:0051537">
    <property type="term" value="F:2 iron, 2 sulfur cluster binding"/>
    <property type="evidence" value="ECO:0007669"/>
    <property type="project" value="InterPro"/>
</dbReference>
<name>A0A6J6NGM8_9ZZZZ</name>
<dbReference type="PANTHER" id="PTHR16943">
    <property type="entry name" value="2-METHYLCITRATE DEHYDRATASE-RELATED"/>
    <property type="match status" value="1"/>
</dbReference>
<evidence type="ECO:0000256" key="2">
    <source>
        <dbReference type="ARBA" id="ARBA00022532"/>
    </source>
</evidence>
<dbReference type="InterPro" id="IPR042183">
    <property type="entry name" value="MmgE/PrpD_sf_1"/>
</dbReference>
<evidence type="ECO:0000259" key="4">
    <source>
        <dbReference type="Pfam" id="PF03972"/>
    </source>
</evidence>
<accession>A0A6J6NGM8</accession>
<dbReference type="EMBL" id="CAEZXG010000055">
    <property type="protein sequence ID" value="CAB4683994.1"/>
    <property type="molecule type" value="Genomic_DNA"/>
</dbReference>
<keyword evidence="3" id="KW-0456">Lyase</keyword>
<feature type="domain" description="MmgE/PrpD C-terminal" evidence="5">
    <location>
        <begin position="283"/>
        <end position="454"/>
    </location>
</feature>
<dbReference type="InterPro" id="IPR036148">
    <property type="entry name" value="MmgE/PrpD_sf"/>
</dbReference>
<dbReference type="Gene3D" id="1.10.4100.10">
    <property type="entry name" value="2-methylcitrate dehydratase PrpD"/>
    <property type="match status" value="1"/>
</dbReference>
<dbReference type="Pfam" id="PF19305">
    <property type="entry name" value="MmgE_PrpD_C"/>
    <property type="match status" value="1"/>
</dbReference>
<feature type="domain" description="MmgE/PrpD N-terminal" evidence="4">
    <location>
        <begin position="18"/>
        <end position="266"/>
    </location>
</feature>
<reference evidence="6" key="1">
    <citation type="submission" date="2020-05" db="EMBL/GenBank/DDBJ databases">
        <authorList>
            <person name="Chiriac C."/>
            <person name="Salcher M."/>
            <person name="Ghai R."/>
            <person name="Kavagutti S V."/>
        </authorList>
    </citation>
    <scope>NUCLEOTIDE SEQUENCE</scope>
</reference>
<evidence type="ECO:0000313" key="6">
    <source>
        <dbReference type="EMBL" id="CAB4683994.1"/>
    </source>
</evidence>
<dbReference type="PANTHER" id="PTHR16943:SF8">
    <property type="entry name" value="2-METHYLCITRATE DEHYDRATASE"/>
    <property type="match status" value="1"/>
</dbReference>
<dbReference type="GO" id="GO:0006099">
    <property type="term" value="P:tricarboxylic acid cycle"/>
    <property type="evidence" value="ECO:0007669"/>
    <property type="project" value="UniProtKB-KW"/>
</dbReference>
<dbReference type="InterPro" id="IPR005656">
    <property type="entry name" value="MmgE_PrpD"/>
</dbReference>
<dbReference type="Gene3D" id="3.30.1330.120">
    <property type="entry name" value="2-methylcitrate dehydratase PrpD"/>
    <property type="match status" value="1"/>
</dbReference>
<dbReference type="FunFam" id="3.30.1330.120:FF:000001">
    <property type="entry name" value="2-methylcitrate dehydratase"/>
    <property type="match status" value="1"/>
</dbReference>
<evidence type="ECO:0000256" key="3">
    <source>
        <dbReference type="ARBA" id="ARBA00023239"/>
    </source>
</evidence>
<dbReference type="Pfam" id="PF03972">
    <property type="entry name" value="MmgE_PrpD_N"/>
    <property type="match status" value="1"/>
</dbReference>